<name>A0A371HP52_MUCPR</name>
<evidence type="ECO:0000256" key="1">
    <source>
        <dbReference type="PROSITE-ProRule" id="PRU00023"/>
    </source>
</evidence>
<feature type="repeat" description="ANK" evidence="1">
    <location>
        <begin position="451"/>
        <end position="483"/>
    </location>
</feature>
<dbReference type="Gene3D" id="2.40.70.10">
    <property type="entry name" value="Acid Proteases"/>
    <property type="match status" value="1"/>
</dbReference>
<gene>
    <name evidence="3" type="ORF">CR513_11721</name>
</gene>
<dbReference type="Proteomes" id="UP000257109">
    <property type="component" value="Unassembled WGS sequence"/>
</dbReference>
<dbReference type="PANTHER" id="PTHR32108:SF9">
    <property type="entry name" value="REVERSE TRANSCRIPTASE RNASE H-LIKE DOMAIN-CONTAINING PROTEIN"/>
    <property type="match status" value="1"/>
</dbReference>
<sequence>MVTMFIDTLPSPYYDKVVGNVASSFADLVVVGERIELGIRRGKKKVKPVFPQGKANPPSYPTQIHVGGSRWAATYANPPPMPYVPPYQLRTDAKATASSKPTQQTARRAPRALAPIPMTYTGLLPFLLKEKLLEVVPLKPLEPPYPRSYDPNVRCDYHSRVVGHATERCWSLKHKFQDLIEGGYLGFQNQGPNVQDNPLPTHRGVTINAISHENRDEGPQEVELEETNRRGREEAETGGMINSASRVEEGSHQSWPGHAEALFVAYVEGNDNPRPKPLIIHYNLATQLRVSFIIQVPARPAYNNNVVPWKYPAEERSPPAINEDPTPEVTNITGTEGVTRSRRIFTLGLKDKAVEAPKKLVTEGETTKFLKLICHSEYERLEQLHRMKVRVSLLSLLINSEGYYDLLLKVLSDAHMAQDITLEKFAGIINNIMASRHLSFSEDEVPTKGRSHNQPLHITVKCENYMIVRVLIDNGSSLNVMPKTTLDKLYSTGSTLKTSLVVIRAFDRSKREVMGEITLLIHIRPTTFDIIFQVIVIQPAYSFLLGRPWIHIARVVPSSPHQKYIKGDKEALETSFQALKIVGTTNAEAEEGGPKLSRPTIMVAKVLISNDFQPSKGLDKELDGTTEPVALQENPRRFELSYTETAKEGRPGRRAQGKKWIQSDLYHHFTSGGIISPNQIGTIEDQLPRLEEWVIPTNQELDN</sequence>
<dbReference type="PANTHER" id="PTHR32108">
    <property type="entry name" value="DNA-DIRECTED RNA POLYMERASE SUBUNIT ALPHA"/>
    <property type="match status" value="1"/>
</dbReference>
<organism evidence="3 4">
    <name type="scientific">Mucuna pruriens</name>
    <name type="common">Velvet bean</name>
    <name type="synonym">Dolichos pruriens</name>
    <dbReference type="NCBI Taxonomy" id="157652"/>
    <lineage>
        <taxon>Eukaryota</taxon>
        <taxon>Viridiplantae</taxon>
        <taxon>Streptophyta</taxon>
        <taxon>Embryophyta</taxon>
        <taxon>Tracheophyta</taxon>
        <taxon>Spermatophyta</taxon>
        <taxon>Magnoliopsida</taxon>
        <taxon>eudicotyledons</taxon>
        <taxon>Gunneridae</taxon>
        <taxon>Pentapetalae</taxon>
        <taxon>rosids</taxon>
        <taxon>fabids</taxon>
        <taxon>Fabales</taxon>
        <taxon>Fabaceae</taxon>
        <taxon>Papilionoideae</taxon>
        <taxon>50 kb inversion clade</taxon>
        <taxon>NPAAA clade</taxon>
        <taxon>indigoferoid/millettioid clade</taxon>
        <taxon>Phaseoleae</taxon>
        <taxon>Mucuna</taxon>
    </lineage>
</organism>
<dbReference type="OrthoDB" id="1743010at2759"/>
<evidence type="ECO:0000256" key="2">
    <source>
        <dbReference type="SAM" id="MobiDB-lite"/>
    </source>
</evidence>
<comment type="caution">
    <text evidence="3">The sequence shown here is derived from an EMBL/GenBank/DDBJ whole genome shotgun (WGS) entry which is preliminary data.</text>
</comment>
<feature type="non-terminal residue" evidence="3">
    <location>
        <position position="1"/>
    </location>
</feature>
<evidence type="ECO:0000313" key="3">
    <source>
        <dbReference type="EMBL" id="RDY04537.1"/>
    </source>
</evidence>
<dbReference type="EMBL" id="QJKJ01002056">
    <property type="protein sequence ID" value="RDY04537.1"/>
    <property type="molecule type" value="Genomic_DNA"/>
</dbReference>
<dbReference type="PROSITE" id="PS50088">
    <property type="entry name" value="ANK_REPEAT"/>
    <property type="match status" value="1"/>
</dbReference>
<protein>
    <submittedName>
        <fullName evidence="3">Uncharacterized protein</fullName>
    </submittedName>
</protein>
<feature type="region of interest" description="Disordered" evidence="2">
    <location>
        <begin position="214"/>
        <end position="237"/>
    </location>
</feature>
<accession>A0A371HP52</accession>
<dbReference type="InterPro" id="IPR002110">
    <property type="entry name" value="Ankyrin_rpt"/>
</dbReference>
<dbReference type="SUPFAM" id="SSF50630">
    <property type="entry name" value="Acid proteases"/>
    <property type="match status" value="1"/>
</dbReference>
<dbReference type="AlphaFoldDB" id="A0A371HP52"/>
<dbReference type="InterPro" id="IPR021109">
    <property type="entry name" value="Peptidase_aspartic_dom_sf"/>
</dbReference>
<reference evidence="3" key="1">
    <citation type="submission" date="2018-05" db="EMBL/GenBank/DDBJ databases">
        <title>Draft genome of Mucuna pruriens seed.</title>
        <authorList>
            <person name="Nnadi N.E."/>
            <person name="Vos R."/>
            <person name="Hasami M.H."/>
            <person name="Devisetty U.K."/>
            <person name="Aguiy J.C."/>
        </authorList>
    </citation>
    <scope>NUCLEOTIDE SEQUENCE [LARGE SCALE GENOMIC DNA]</scope>
    <source>
        <strain evidence="3">JCA_2017</strain>
    </source>
</reference>
<proteinExistence type="predicted"/>
<dbReference type="CDD" id="cd00303">
    <property type="entry name" value="retropepsin_like"/>
    <property type="match status" value="1"/>
</dbReference>
<keyword evidence="4" id="KW-1185">Reference proteome</keyword>
<keyword evidence="1" id="KW-0040">ANK repeat</keyword>
<feature type="compositionally biased region" description="Basic and acidic residues" evidence="2">
    <location>
        <begin position="226"/>
        <end position="235"/>
    </location>
</feature>
<evidence type="ECO:0000313" key="4">
    <source>
        <dbReference type="Proteomes" id="UP000257109"/>
    </source>
</evidence>